<comment type="cofactor">
    <cofactor evidence="1">
        <name>a divalent metal cation</name>
        <dbReference type="ChEBI" id="CHEBI:60240"/>
    </cofactor>
</comment>
<keyword evidence="2" id="KW-0378">Hydrolase</keyword>
<evidence type="ECO:0000256" key="2">
    <source>
        <dbReference type="ARBA" id="ARBA00022801"/>
    </source>
</evidence>
<dbReference type="Gene3D" id="3.90.950.10">
    <property type="match status" value="1"/>
</dbReference>
<evidence type="ECO:0000313" key="3">
    <source>
        <dbReference type="EMBL" id="MPL61049.1"/>
    </source>
</evidence>
<dbReference type="GO" id="GO:0047429">
    <property type="term" value="F:nucleoside triphosphate diphosphatase activity"/>
    <property type="evidence" value="ECO:0007669"/>
    <property type="project" value="InterPro"/>
</dbReference>
<dbReference type="CDD" id="cd00555">
    <property type="entry name" value="Maf"/>
    <property type="match status" value="1"/>
</dbReference>
<sequence>MGKFSFIFNEIHEIIGRGESVEKPGRLASNHESLTFARGAESQVQSLLSFQAETRQNGGGNSTPRWLHSFAPAVLPDVVHMTFALTLASSSEIRARLLRAAGIEVEVLPGRIDEEAIRAALEADGATPRDIADALAEMKAAKISGRRPGHLVLGADQVLELKGRIFAKPETPEEAIAHLRALSGQTHRLLSALVALRDGAPLWRHVAEVRLRMHPLSDAFIEEYVARNWDSIRTAVGCYKLEEEGVRLFSAVEGDYFAVLGLPLIEFLNWLHVRGDLTT</sequence>
<dbReference type="Pfam" id="PF02545">
    <property type="entry name" value="Maf"/>
    <property type="match status" value="1"/>
</dbReference>
<dbReference type="AlphaFoldDB" id="A0A644T2R4"/>
<dbReference type="InterPro" id="IPR029001">
    <property type="entry name" value="ITPase-like_fam"/>
</dbReference>
<dbReference type="PANTHER" id="PTHR43213:SF5">
    <property type="entry name" value="BIFUNCTIONAL DTTP_UTP PYROPHOSPHATASE_METHYLTRANSFERASE PROTEIN-RELATED"/>
    <property type="match status" value="1"/>
</dbReference>
<proteinExistence type="inferred from homology"/>
<gene>
    <name evidence="3" type="primary">maf_2</name>
    <name evidence="3" type="ORF">SDC9_06616</name>
</gene>
<evidence type="ECO:0000256" key="1">
    <source>
        <dbReference type="ARBA" id="ARBA00001968"/>
    </source>
</evidence>
<dbReference type="SUPFAM" id="SSF52972">
    <property type="entry name" value="ITPase-like"/>
    <property type="match status" value="1"/>
</dbReference>
<comment type="caution">
    <text evidence="3">The sequence shown here is derived from an EMBL/GenBank/DDBJ whole genome shotgun (WGS) entry which is preliminary data.</text>
</comment>
<dbReference type="InterPro" id="IPR003697">
    <property type="entry name" value="Maf-like"/>
</dbReference>
<reference evidence="3" key="1">
    <citation type="submission" date="2019-08" db="EMBL/GenBank/DDBJ databases">
        <authorList>
            <person name="Kucharzyk K."/>
            <person name="Murdoch R.W."/>
            <person name="Higgins S."/>
            <person name="Loffler F."/>
        </authorList>
    </citation>
    <scope>NUCLEOTIDE SEQUENCE</scope>
</reference>
<dbReference type="EMBL" id="VSSQ01000013">
    <property type="protein sequence ID" value="MPL61049.1"/>
    <property type="molecule type" value="Genomic_DNA"/>
</dbReference>
<dbReference type="HAMAP" id="MF_00528">
    <property type="entry name" value="Maf"/>
    <property type="match status" value="1"/>
</dbReference>
<name>A0A644T2R4_9ZZZZ</name>
<protein>
    <submittedName>
        <fullName evidence="3">Septum formation protein Maf</fullName>
    </submittedName>
</protein>
<dbReference type="PANTHER" id="PTHR43213">
    <property type="entry name" value="BIFUNCTIONAL DTTP/UTP PYROPHOSPHATASE/METHYLTRANSFERASE PROTEIN-RELATED"/>
    <property type="match status" value="1"/>
</dbReference>
<organism evidence="3">
    <name type="scientific">bioreactor metagenome</name>
    <dbReference type="NCBI Taxonomy" id="1076179"/>
    <lineage>
        <taxon>unclassified sequences</taxon>
        <taxon>metagenomes</taxon>
        <taxon>ecological metagenomes</taxon>
    </lineage>
</organism>
<accession>A0A644T2R4</accession>